<proteinExistence type="predicted"/>
<protein>
    <submittedName>
        <fullName evidence="1">Uncharacterized protein</fullName>
    </submittedName>
</protein>
<name>A0A1G2C500_9BACT</name>
<dbReference type="AlphaFoldDB" id="A0A1G2C500"/>
<evidence type="ECO:0000313" key="1">
    <source>
        <dbReference type="EMBL" id="OGY96316.1"/>
    </source>
</evidence>
<organism evidence="1 2">
    <name type="scientific">Candidatus Liptonbacteria bacterium GWB1_49_6</name>
    <dbReference type="NCBI Taxonomy" id="1798644"/>
    <lineage>
        <taxon>Bacteria</taxon>
        <taxon>Candidatus Liptoniibacteriota</taxon>
    </lineage>
</organism>
<reference evidence="1 2" key="1">
    <citation type="journal article" date="2016" name="Nat. Commun.">
        <title>Thousands of microbial genomes shed light on interconnected biogeochemical processes in an aquifer system.</title>
        <authorList>
            <person name="Anantharaman K."/>
            <person name="Brown C.T."/>
            <person name="Hug L.A."/>
            <person name="Sharon I."/>
            <person name="Castelle C.J."/>
            <person name="Probst A.J."/>
            <person name="Thomas B.C."/>
            <person name="Singh A."/>
            <person name="Wilkins M.J."/>
            <person name="Karaoz U."/>
            <person name="Brodie E.L."/>
            <person name="Williams K.H."/>
            <person name="Hubbard S.S."/>
            <person name="Banfield J.F."/>
        </authorList>
    </citation>
    <scope>NUCLEOTIDE SEQUENCE [LARGE SCALE GENOMIC DNA]</scope>
</reference>
<dbReference type="Proteomes" id="UP000176648">
    <property type="component" value="Unassembled WGS sequence"/>
</dbReference>
<evidence type="ECO:0000313" key="2">
    <source>
        <dbReference type="Proteomes" id="UP000176648"/>
    </source>
</evidence>
<gene>
    <name evidence="1" type="ORF">A2122_00765</name>
</gene>
<comment type="caution">
    <text evidence="1">The sequence shown here is derived from an EMBL/GenBank/DDBJ whole genome shotgun (WGS) entry which is preliminary data.</text>
</comment>
<sequence>MGEYMEAIAKYPVTLFFENVEEMAPGEYEGVFGVRFDAPSIEGRFYFSVERLGDPGCRFVLSKHGRVVAEYSRRRETHFTDTQETLLTFFLAALLEYLQLPPFAKEGELPPITTSTLKKLRKILS</sequence>
<dbReference type="EMBL" id="MHKU01000037">
    <property type="protein sequence ID" value="OGY96316.1"/>
    <property type="molecule type" value="Genomic_DNA"/>
</dbReference>
<accession>A0A1G2C500</accession>